<dbReference type="RefSeq" id="WP_308717012.1">
    <property type="nucleotide sequence ID" value="NZ_JAVHUY010000046.1"/>
</dbReference>
<dbReference type="InterPro" id="IPR036640">
    <property type="entry name" value="ABC1_TM_sf"/>
</dbReference>
<dbReference type="Pfam" id="PF00005">
    <property type="entry name" value="ABC_tran"/>
    <property type="match status" value="1"/>
</dbReference>
<comment type="subcellular location">
    <subcellularLocation>
        <location evidence="1">Cell membrane</location>
        <topology evidence="1">Multi-pass membrane protein</topology>
    </subcellularLocation>
</comment>
<dbReference type="SUPFAM" id="SSF90123">
    <property type="entry name" value="ABC transporter transmembrane region"/>
    <property type="match status" value="1"/>
</dbReference>
<name>A0ABU0ZRW8_9ACTN</name>
<feature type="domain" description="ABC transporter" evidence="8">
    <location>
        <begin position="357"/>
        <end position="607"/>
    </location>
</feature>
<evidence type="ECO:0000256" key="1">
    <source>
        <dbReference type="ARBA" id="ARBA00004651"/>
    </source>
</evidence>
<reference evidence="10 11" key="1">
    <citation type="submission" date="2023-08" db="EMBL/GenBank/DDBJ databases">
        <title>Phytohabitans sansha sp. nov., isolated from marine sediment.</title>
        <authorList>
            <person name="Zhao Y."/>
            <person name="Yi K."/>
        </authorList>
    </citation>
    <scope>NUCLEOTIDE SEQUENCE [LARGE SCALE GENOMIC DNA]</scope>
    <source>
        <strain evidence="10 11">ZYX-F-186</strain>
    </source>
</reference>
<keyword evidence="3" id="KW-0547">Nucleotide-binding</keyword>
<organism evidence="10 11">
    <name type="scientific">Phytohabitans maris</name>
    <dbReference type="NCBI Taxonomy" id="3071409"/>
    <lineage>
        <taxon>Bacteria</taxon>
        <taxon>Bacillati</taxon>
        <taxon>Actinomycetota</taxon>
        <taxon>Actinomycetes</taxon>
        <taxon>Micromonosporales</taxon>
        <taxon>Micromonosporaceae</taxon>
    </lineage>
</organism>
<evidence type="ECO:0000256" key="2">
    <source>
        <dbReference type="ARBA" id="ARBA00022692"/>
    </source>
</evidence>
<gene>
    <name evidence="10" type="ORF">RB614_35060</name>
</gene>
<dbReference type="Gene3D" id="1.20.1560.10">
    <property type="entry name" value="ABC transporter type 1, transmembrane domain"/>
    <property type="match status" value="1"/>
</dbReference>
<keyword evidence="11" id="KW-1185">Reference proteome</keyword>
<dbReference type="InterPro" id="IPR003593">
    <property type="entry name" value="AAA+_ATPase"/>
</dbReference>
<proteinExistence type="predicted"/>
<dbReference type="GO" id="GO:0005524">
    <property type="term" value="F:ATP binding"/>
    <property type="evidence" value="ECO:0007669"/>
    <property type="project" value="UniProtKB-KW"/>
</dbReference>
<dbReference type="InterPro" id="IPR017871">
    <property type="entry name" value="ABC_transporter-like_CS"/>
</dbReference>
<protein>
    <submittedName>
        <fullName evidence="10">ABC transporter ATP-binding protein</fullName>
    </submittedName>
</protein>
<dbReference type="PROSITE" id="PS50929">
    <property type="entry name" value="ABC_TM1F"/>
    <property type="match status" value="1"/>
</dbReference>
<accession>A0ABU0ZRW8</accession>
<sequence>MIDPSTVRSPGRLGLRTVAGLLWRAGVLAWRAQPGSVLAQGALTILQGLLPVAAAWLTKLVIDGLSGDAGSGAVVTFALSLAAVGVLAVVVPHALRYAQNELGRSVTRLANRQLYDAVNRFVGLRRFEDPAFRGRLQLAETAGRQAPGQLLRTGLGVAQGAITMAGFLGTLLATSHWMALAVAAAALPTLRAELALSRGRADMLWQVNHSTRREFFYAQLLTSIQAVKEVRLFGLGGFLRGRMLRELATVHAANRRMDRRELGTQGLLGLLGALVAGTGLVWAISAARGGALTVGDVSVFVAAVAGTQAALGTIVGDTADAHHSVLTFDHYQAVVRAAPDLPLAAVPAPVAPLQRGIELRDVWFRYDDGHPWVLRGVNLTIPRGAAVALVGLNGAGKSTLVKLLCRFYDPARGSVHWDDTDLRVLSVEELRRRIGAVFQDFMTYELSARENIGFGDLASLGDEARVRGAARWARIDDGLASLPKGYDTLLTRTFFDEDDRADPDTGVFLSGGQWQRVALARAFLRDDPDLLILDEPSSGLDAEAEYDIHERLRRYRAGRTSVLISHRLSTVRDADLIVVLSGGEVVERGTHPELLALRGHYARLFDLQARGYAAQPPATVVGPRSAG</sequence>
<dbReference type="PROSITE" id="PS50893">
    <property type="entry name" value="ABC_TRANSPORTER_2"/>
    <property type="match status" value="1"/>
</dbReference>
<feature type="transmembrane region" description="Helical" evidence="7">
    <location>
        <begin position="69"/>
        <end position="95"/>
    </location>
</feature>
<evidence type="ECO:0000259" key="8">
    <source>
        <dbReference type="PROSITE" id="PS50893"/>
    </source>
</evidence>
<dbReference type="Proteomes" id="UP001230908">
    <property type="component" value="Unassembled WGS sequence"/>
</dbReference>
<feature type="domain" description="ABC transmembrane type-1" evidence="9">
    <location>
        <begin position="42"/>
        <end position="316"/>
    </location>
</feature>
<feature type="transmembrane region" description="Helical" evidence="7">
    <location>
        <begin position="266"/>
        <end position="284"/>
    </location>
</feature>
<dbReference type="InterPro" id="IPR039421">
    <property type="entry name" value="Type_1_exporter"/>
</dbReference>
<feature type="transmembrane region" description="Helical" evidence="7">
    <location>
        <begin position="37"/>
        <end position="57"/>
    </location>
</feature>
<evidence type="ECO:0000256" key="7">
    <source>
        <dbReference type="SAM" id="Phobius"/>
    </source>
</evidence>
<keyword evidence="2 7" id="KW-0812">Transmembrane</keyword>
<dbReference type="PANTHER" id="PTHR43394">
    <property type="entry name" value="ATP-DEPENDENT PERMEASE MDL1, MITOCHONDRIAL"/>
    <property type="match status" value="1"/>
</dbReference>
<evidence type="ECO:0000256" key="5">
    <source>
        <dbReference type="ARBA" id="ARBA00022989"/>
    </source>
</evidence>
<dbReference type="SUPFAM" id="SSF52540">
    <property type="entry name" value="P-loop containing nucleoside triphosphate hydrolases"/>
    <property type="match status" value="1"/>
</dbReference>
<keyword evidence="6 7" id="KW-0472">Membrane</keyword>
<dbReference type="PANTHER" id="PTHR43394:SF1">
    <property type="entry name" value="ATP-BINDING CASSETTE SUB-FAMILY B MEMBER 10, MITOCHONDRIAL"/>
    <property type="match status" value="1"/>
</dbReference>
<evidence type="ECO:0000256" key="4">
    <source>
        <dbReference type="ARBA" id="ARBA00022840"/>
    </source>
</evidence>
<comment type="caution">
    <text evidence="10">The sequence shown here is derived from an EMBL/GenBank/DDBJ whole genome shotgun (WGS) entry which is preliminary data.</text>
</comment>
<evidence type="ECO:0000259" key="9">
    <source>
        <dbReference type="PROSITE" id="PS50929"/>
    </source>
</evidence>
<dbReference type="EMBL" id="JAVHUY010000046">
    <property type="protein sequence ID" value="MDQ7909754.1"/>
    <property type="molecule type" value="Genomic_DNA"/>
</dbReference>
<evidence type="ECO:0000313" key="10">
    <source>
        <dbReference type="EMBL" id="MDQ7909754.1"/>
    </source>
</evidence>
<dbReference type="Gene3D" id="3.40.50.300">
    <property type="entry name" value="P-loop containing nucleotide triphosphate hydrolases"/>
    <property type="match status" value="1"/>
</dbReference>
<dbReference type="InterPro" id="IPR027417">
    <property type="entry name" value="P-loop_NTPase"/>
</dbReference>
<keyword evidence="4 10" id="KW-0067">ATP-binding</keyword>
<keyword evidence="5 7" id="KW-1133">Transmembrane helix</keyword>
<evidence type="ECO:0000256" key="6">
    <source>
        <dbReference type="ARBA" id="ARBA00023136"/>
    </source>
</evidence>
<dbReference type="InterPro" id="IPR011527">
    <property type="entry name" value="ABC1_TM_dom"/>
</dbReference>
<evidence type="ECO:0000313" key="11">
    <source>
        <dbReference type="Proteomes" id="UP001230908"/>
    </source>
</evidence>
<evidence type="ECO:0000256" key="3">
    <source>
        <dbReference type="ARBA" id="ARBA00022741"/>
    </source>
</evidence>
<dbReference type="PROSITE" id="PS00211">
    <property type="entry name" value="ABC_TRANSPORTER_1"/>
    <property type="match status" value="1"/>
</dbReference>
<dbReference type="InterPro" id="IPR003439">
    <property type="entry name" value="ABC_transporter-like_ATP-bd"/>
</dbReference>
<dbReference type="SMART" id="SM00382">
    <property type="entry name" value="AAA"/>
    <property type="match status" value="1"/>
</dbReference>